<dbReference type="HOGENOM" id="CLU_433191_0_0_1"/>
<dbReference type="InterPro" id="IPR013929">
    <property type="entry name" value="RPAP1_C"/>
</dbReference>
<name>A0A0C3L650_9AGAM</name>
<accession>A0A0C3L650</accession>
<reference evidence="4" key="2">
    <citation type="submission" date="2015-01" db="EMBL/GenBank/DDBJ databases">
        <title>Evolutionary Origins and Diversification of the Mycorrhizal Mutualists.</title>
        <authorList>
            <consortium name="DOE Joint Genome Institute"/>
            <consortium name="Mycorrhizal Genomics Consortium"/>
            <person name="Kohler A."/>
            <person name="Kuo A."/>
            <person name="Nagy L.G."/>
            <person name="Floudas D."/>
            <person name="Copeland A."/>
            <person name="Barry K.W."/>
            <person name="Cichocki N."/>
            <person name="Veneault-Fourrey C."/>
            <person name="LaButti K."/>
            <person name="Lindquist E.A."/>
            <person name="Lipzen A."/>
            <person name="Lundell T."/>
            <person name="Morin E."/>
            <person name="Murat C."/>
            <person name="Riley R."/>
            <person name="Ohm R."/>
            <person name="Sun H."/>
            <person name="Tunlid A."/>
            <person name="Henrissat B."/>
            <person name="Grigoriev I.V."/>
            <person name="Hibbett D.S."/>
            <person name="Martin F."/>
        </authorList>
    </citation>
    <scope>NUCLEOTIDE SEQUENCE [LARGE SCALE GENOMIC DNA]</scope>
    <source>
        <strain evidence="4">MUT 4182</strain>
    </source>
</reference>
<feature type="region of interest" description="Disordered" evidence="1">
    <location>
        <begin position="1"/>
        <end position="134"/>
    </location>
</feature>
<feature type="compositionally biased region" description="Low complexity" evidence="1">
    <location>
        <begin position="41"/>
        <end position="53"/>
    </location>
</feature>
<dbReference type="EMBL" id="KN822984">
    <property type="protein sequence ID" value="KIO29318.1"/>
    <property type="molecule type" value="Genomic_DNA"/>
</dbReference>
<evidence type="ECO:0000313" key="4">
    <source>
        <dbReference type="Proteomes" id="UP000054248"/>
    </source>
</evidence>
<organism evidence="3 4">
    <name type="scientific">Tulasnella calospora MUT 4182</name>
    <dbReference type="NCBI Taxonomy" id="1051891"/>
    <lineage>
        <taxon>Eukaryota</taxon>
        <taxon>Fungi</taxon>
        <taxon>Dikarya</taxon>
        <taxon>Basidiomycota</taxon>
        <taxon>Agaricomycotina</taxon>
        <taxon>Agaricomycetes</taxon>
        <taxon>Cantharellales</taxon>
        <taxon>Tulasnellaceae</taxon>
        <taxon>Tulasnella</taxon>
    </lineage>
</organism>
<evidence type="ECO:0000313" key="3">
    <source>
        <dbReference type="EMBL" id="KIO29318.1"/>
    </source>
</evidence>
<feature type="non-terminal residue" evidence="3">
    <location>
        <position position="1"/>
    </location>
</feature>
<gene>
    <name evidence="3" type="ORF">M407DRAFT_228062</name>
</gene>
<reference evidence="3 4" key="1">
    <citation type="submission" date="2014-04" db="EMBL/GenBank/DDBJ databases">
        <authorList>
            <consortium name="DOE Joint Genome Institute"/>
            <person name="Kuo A."/>
            <person name="Girlanda M."/>
            <person name="Perotto S."/>
            <person name="Kohler A."/>
            <person name="Nagy L.G."/>
            <person name="Floudas D."/>
            <person name="Copeland A."/>
            <person name="Barry K.W."/>
            <person name="Cichocki N."/>
            <person name="Veneault-Fourrey C."/>
            <person name="LaButti K."/>
            <person name="Lindquist E.A."/>
            <person name="Lipzen A."/>
            <person name="Lundell T."/>
            <person name="Morin E."/>
            <person name="Murat C."/>
            <person name="Sun H."/>
            <person name="Tunlid A."/>
            <person name="Henrissat B."/>
            <person name="Grigoriev I.V."/>
            <person name="Hibbett D.S."/>
            <person name="Martin F."/>
            <person name="Nordberg H.P."/>
            <person name="Cantor M.N."/>
            <person name="Hua S.X."/>
        </authorList>
    </citation>
    <scope>NUCLEOTIDE SEQUENCE [LARGE SCALE GENOMIC DNA]</scope>
    <source>
        <strain evidence="3 4">MUT 4182</strain>
    </source>
</reference>
<dbReference type="GO" id="GO:0006366">
    <property type="term" value="P:transcription by RNA polymerase II"/>
    <property type="evidence" value="ECO:0007669"/>
    <property type="project" value="InterPro"/>
</dbReference>
<dbReference type="STRING" id="1051891.A0A0C3L650"/>
<dbReference type="PANTHER" id="PTHR21483:SF18">
    <property type="entry name" value="RNA POLYMERASE II-ASSOCIATED PROTEIN 1"/>
    <property type="match status" value="1"/>
</dbReference>
<sequence>VNEEPGEHQAGEGLNAPKPRIIIPSNFTEPPLHTPQHHTRPSSPLPSALRSAAGTPLPKQPGRKPRFSAEPNEVYVYESAPSSPKRQPIALLGAPDPENPSPNQLTYRGPGPNLSNTHEDDAMDLSSPVEEPSQSYQSFAAVGGPSADNEEGTPEDIRRRFFPDADPNDPSLEWIKGIAPRNAPQAGLTVTNGEEEPPVKHIRYDLNGRPIPESLRQSLPTHLGLHHHGDEQDEAGYTLDELIMLGRSTVPAQRASMLGTLGKLLSNAASSSAEEDGAVEVEDIRTKVLVTALEALGERGGVLIRAVDALWISTVDYARRRPSSSLDIANLVPLPALLRQLAVHLLPSAQELPPESLIQLLEFILFLASSPTIQNPTPDEIGSEILSTRDLIPSILHTFVTSSTSSWTSSSSSNSSLPPNADAIALVDALARTSRANARTIVENGIADTFMMFVVVLPPSPTTDHTKETNLAHELLARTLDLYATLGQYGMYAITATTAADGFTALGKYVLGLITPGLLDLANQRNGWLAVTSYLKLLEVWMTCAIDPHKTTPPHEILWSQVTGWDWASQVFQLRRRLLQLLGDSKSPHTEVGKRPIPPTVRAVLAAVWHVIAAWLEGSASRVKRRTLLYPK</sequence>
<proteinExistence type="predicted"/>
<dbReference type="AlphaFoldDB" id="A0A0C3L650"/>
<keyword evidence="4" id="KW-1185">Reference proteome</keyword>
<dbReference type="Pfam" id="PF08620">
    <property type="entry name" value="RPAP1_C"/>
    <property type="match status" value="1"/>
</dbReference>
<dbReference type="Proteomes" id="UP000054248">
    <property type="component" value="Unassembled WGS sequence"/>
</dbReference>
<dbReference type="OrthoDB" id="348201at2759"/>
<evidence type="ECO:0000256" key="1">
    <source>
        <dbReference type="SAM" id="MobiDB-lite"/>
    </source>
</evidence>
<evidence type="ECO:0000259" key="2">
    <source>
        <dbReference type="Pfam" id="PF08620"/>
    </source>
</evidence>
<dbReference type="InterPro" id="IPR039913">
    <property type="entry name" value="RPAP1/Rba50"/>
</dbReference>
<feature type="compositionally biased region" description="Basic and acidic residues" evidence="1">
    <location>
        <begin position="1"/>
        <end position="10"/>
    </location>
</feature>
<feature type="domain" description="RPAP1 C-terminal" evidence="2">
    <location>
        <begin position="202"/>
        <end position="268"/>
    </location>
</feature>
<dbReference type="PANTHER" id="PTHR21483">
    <property type="entry name" value="RNA POLYMERASE II-ASSOCIATED PROTEIN 1"/>
    <property type="match status" value="1"/>
</dbReference>
<protein>
    <recommendedName>
        <fullName evidence="2">RPAP1 C-terminal domain-containing protein</fullName>
    </recommendedName>
</protein>